<dbReference type="AlphaFoldDB" id="A0AAV5U6P0"/>
<organism evidence="1 3">
    <name type="scientific">Pristionchus entomophagus</name>
    <dbReference type="NCBI Taxonomy" id="358040"/>
    <lineage>
        <taxon>Eukaryota</taxon>
        <taxon>Metazoa</taxon>
        <taxon>Ecdysozoa</taxon>
        <taxon>Nematoda</taxon>
        <taxon>Chromadorea</taxon>
        <taxon>Rhabditida</taxon>
        <taxon>Rhabditina</taxon>
        <taxon>Diplogasteromorpha</taxon>
        <taxon>Diplogasteroidea</taxon>
        <taxon>Neodiplogasteridae</taxon>
        <taxon>Pristionchus</taxon>
    </lineage>
</organism>
<proteinExistence type="predicted"/>
<accession>A0AAV5U6P0</accession>
<name>A0AAV5U6P0_9BILA</name>
<feature type="non-terminal residue" evidence="1">
    <location>
        <position position="82"/>
    </location>
</feature>
<dbReference type="Proteomes" id="UP001432027">
    <property type="component" value="Unassembled WGS sequence"/>
</dbReference>
<feature type="non-terminal residue" evidence="1">
    <location>
        <position position="1"/>
    </location>
</feature>
<reference evidence="1" key="1">
    <citation type="submission" date="2023-10" db="EMBL/GenBank/DDBJ databases">
        <title>Genome assembly of Pristionchus species.</title>
        <authorList>
            <person name="Yoshida K."/>
            <person name="Sommer R.J."/>
        </authorList>
    </citation>
    <scope>NUCLEOTIDE SEQUENCE</scope>
    <source>
        <strain evidence="1">RS0144</strain>
    </source>
</reference>
<protein>
    <submittedName>
        <fullName evidence="1">Uncharacterized protein</fullName>
    </submittedName>
</protein>
<sequence length="82" mass="9716">AFATGAPARPLSLRLEDRFHHSYVRKSWIASIELLPSICRFHTLTLRIMKLKPETFLELIQMRLSMDECDGIRWVFHLTEKF</sequence>
<evidence type="ECO:0000313" key="3">
    <source>
        <dbReference type="Proteomes" id="UP001432027"/>
    </source>
</evidence>
<evidence type="ECO:0000313" key="1">
    <source>
        <dbReference type="EMBL" id="GMT01779.1"/>
    </source>
</evidence>
<dbReference type="EMBL" id="BTSX01000005">
    <property type="protein sequence ID" value="GMT01780.1"/>
    <property type="molecule type" value="Genomic_DNA"/>
</dbReference>
<evidence type="ECO:0000313" key="2">
    <source>
        <dbReference type="EMBL" id="GMT01780.1"/>
    </source>
</evidence>
<keyword evidence="3" id="KW-1185">Reference proteome</keyword>
<dbReference type="EMBL" id="BTSX01000005">
    <property type="protein sequence ID" value="GMT01779.1"/>
    <property type="molecule type" value="Genomic_DNA"/>
</dbReference>
<comment type="caution">
    <text evidence="1">The sequence shown here is derived from an EMBL/GenBank/DDBJ whole genome shotgun (WGS) entry which is preliminary data.</text>
</comment>
<gene>
    <name evidence="1" type="ORF">PENTCL1PPCAC_23953</name>
    <name evidence="2" type="ORF">PENTCL1PPCAC_23954</name>
</gene>